<dbReference type="PANTHER" id="PTHR43662">
    <property type="match status" value="1"/>
</dbReference>
<organism evidence="2 3">
    <name type="scientific">Aspergillus granulosus</name>
    <dbReference type="NCBI Taxonomy" id="176169"/>
    <lineage>
        <taxon>Eukaryota</taxon>
        <taxon>Fungi</taxon>
        <taxon>Dikarya</taxon>
        <taxon>Ascomycota</taxon>
        <taxon>Pezizomycotina</taxon>
        <taxon>Eurotiomycetes</taxon>
        <taxon>Eurotiomycetidae</taxon>
        <taxon>Eurotiales</taxon>
        <taxon>Aspergillaceae</taxon>
        <taxon>Aspergillus</taxon>
        <taxon>Aspergillus subgen. Nidulantes</taxon>
    </lineage>
</organism>
<dbReference type="InterPro" id="IPR002889">
    <property type="entry name" value="WSC_carb-bd"/>
</dbReference>
<dbReference type="EMBL" id="JBFXLT010000050">
    <property type="protein sequence ID" value="KAL2812198.1"/>
    <property type="molecule type" value="Genomic_DNA"/>
</dbReference>
<sequence>MGGSGFGFWMDYNQTQESQCSSCSPIADKSNYWIPSLYYQAENGSFTPVPQNGGALIYYLQRPQPNNDSILAPPKDLRMVAGNPLDREYKDTREAEARSYVCLDYDGPAKPETNGLPNYNCPNGLRSQVFFPSCWDGVNYDSPDHRSHMAYPIEAYNSGTCPESHPVKIISIFIEVIWHTEYFDDMWYGDSQPFVFSNGDPTGYGLHGDFVNGWDVDILQEAIDTCDDPNGDIKNCAVLPLYEDYMTEGCLLEPSIDEQISGWLDALPGCNPVQPGPADAKVIQNCTAPTEIDKPQHYYTDVTGELEWAWIGCTRDNINWQRVLSEASTSSDDMTVQKCIEFCDGKEYTYAGLEYSRECYCGSSIAPENEPVAAPMGKCLHACAGDPSQNCGGAGYIGIYQACGESCDNLEYPAVPVGGGSYCRAKR</sequence>
<dbReference type="Proteomes" id="UP001610334">
    <property type="component" value="Unassembled WGS sequence"/>
</dbReference>
<dbReference type="InterPro" id="IPR018535">
    <property type="entry name" value="DUF1996"/>
</dbReference>
<reference evidence="2 3" key="1">
    <citation type="submission" date="2024-07" db="EMBL/GenBank/DDBJ databases">
        <title>Section-level genome sequencing and comparative genomics of Aspergillus sections Usti and Cavernicolus.</title>
        <authorList>
            <consortium name="Lawrence Berkeley National Laboratory"/>
            <person name="Nybo J.L."/>
            <person name="Vesth T.C."/>
            <person name="Theobald S."/>
            <person name="Frisvad J.C."/>
            <person name="Larsen T.O."/>
            <person name="Kjaerboelling I."/>
            <person name="Rothschild-Mancinelli K."/>
            <person name="Lyhne E.K."/>
            <person name="Kogle M.E."/>
            <person name="Barry K."/>
            <person name="Clum A."/>
            <person name="Na H."/>
            <person name="Ledsgaard L."/>
            <person name="Lin J."/>
            <person name="Lipzen A."/>
            <person name="Kuo A."/>
            <person name="Riley R."/>
            <person name="Mondo S."/>
            <person name="Labutti K."/>
            <person name="Haridas S."/>
            <person name="Pangalinan J."/>
            <person name="Salamov A.A."/>
            <person name="Simmons B.A."/>
            <person name="Magnuson J.K."/>
            <person name="Chen J."/>
            <person name="Drula E."/>
            <person name="Henrissat B."/>
            <person name="Wiebenga A."/>
            <person name="Lubbers R.J."/>
            <person name="Gomes A.C."/>
            <person name="Makela M.R."/>
            <person name="Stajich J."/>
            <person name="Grigoriev I.V."/>
            <person name="Mortensen U.H."/>
            <person name="De Vries R.P."/>
            <person name="Baker S.E."/>
            <person name="Andersen M.R."/>
        </authorList>
    </citation>
    <scope>NUCLEOTIDE SEQUENCE [LARGE SCALE GENOMIC DNA]</scope>
    <source>
        <strain evidence="2 3">CBS 588.65</strain>
    </source>
</reference>
<proteinExistence type="predicted"/>
<evidence type="ECO:0000313" key="2">
    <source>
        <dbReference type="EMBL" id="KAL2812198.1"/>
    </source>
</evidence>
<dbReference type="SMART" id="SM00321">
    <property type="entry name" value="WSC"/>
    <property type="match status" value="1"/>
</dbReference>
<name>A0ABR4H9Q8_9EURO</name>
<dbReference type="PROSITE" id="PS51212">
    <property type="entry name" value="WSC"/>
    <property type="match status" value="1"/>
</dbReference>
<protein>
    <recommendedName>
        <fullName evidence="1">WSC domain-containing protein</fullName>
    </recommendedName>
</protein>
<comment type="caution">
    <text evidence="2">The sequence shown here is derived from an EMBL/GenBank/DDBJ whole genome shotgun (WGS) entry which is preliminary data.</text>
</comment>
<dbReference type="Pfam" id="PF09362">
    <property type="entry name" value="DUF1996"/>
    <property type="match status" value="1"/>
</dbReference>
<keyword evidence="3" id="KW-1185">Reference proteome</keyword>
<gene>
    <name evidence="2" type="ORF">BJX63DRAFT_397210</name>
</gene>
<accession>A0ABR4H9Q8</accession>
<feature type="domain" description="WSC" evidence="1">
    <location>
        <begin position="307"/>
        <end position="403"/>
    </location>
</feature>
<dbReference type="PANTHER" id="PTHR43662:SF3">
    <property type="entry name" value="DOMAIN PROTEIN, PUTATIVE (AFU_ORTHOLOGUE AFUA_6G11970)-RELATED"/>
    <property type="match status" value="1"/>
</dbReference>
<evidence type="ECO:0000313" key="3">
    <source>
        <dbReference type="Proteomes" id="UP001610334"/>
    </source>
</evidence>
<evidence type="ECO:0000259" key="1">
    <source>
        <dbReference type="PROSITE" id="PS51212"/>
    </source>
</evidence>
<dbReference type="Pfam" id="PF01822">
    <property type="entry name" value="WSC"/>
    <property type="match status" value="1"/>
</dbReference>